<name>A0A5B7WXI7_9MICC</name>
<dbReference type="AlphaFoldDB" id="A0A5B7WXI7"/>
<feature type="region of interest" description="Disordered" evidence="1">
    <location>
        <begin position="109"/>
        <end position="195"/>
    </location>
</feature>
<evidence type="ECO:0000256" key="1">
    <source>
        <dbReference type="SAM" id="MobiDB-lite"/>
    </source>
</evidence>
<dbReference type="KEGG" id="gcr:GcLGCM259_2098"/>
<evidence type="ECO:0000313" key="3">
    <source>
        <dbReference type="Proteomes" id="UP000307000"/>
    </source>
</evidence>
<dbReference type="EMBL" id="CP034412">
    <property type="protein sequence ID" value="QCY47813.1"/>
    <property type="molecule type" value="Genomic_DNA"/>
</dbReference>
<sequence length="195" mass="21318">MSSDCIVLGVPCNHRRFTSVSSQYHHQPVYMQLGVQVISRADHAVPASTFPPFEPTVCINLVNLEIANRRSFQGIKPEILRQNAPARAWSAIQLTGDFQELPENLKVGMSAGASPRAPQGSWSSPEFRPEPTPLHDNSSKSSCRSRMARNWSACPGPRPRVPAAAGLTLGRQKPRPRTATIRWQAGAEASVELGD</sequence>
<reference evidence="2 3" key="1">
    <citation type="submission" date="2018-12" db="EMBL/GenBank/DDBJ databases">
        <title>Complete Genome Sequence of Glutamicibacter creatinolyticus strain LGCM259,isolated from an abscess of a 12-year-old mare in Italy.</title>
        <authorList>
            <person name="Santos R.G."/>
            <person name="Silva A.L."/>
            <person name="Seyffert N."/>
            <person name="Castro T.L.P."/>
            <person name="Attili A.R."/>
            <person name="Rifici C."/>
            <person name="Mazzullo G."/>
            <person name="Brenig B."/>
            <person name="Venanzi F."/>
            <person name="Azevedo V."/>
        </authorList>
    </citation>
    <scope>NUCLEOTIDE SEQUENCE [LARGE SCALE GENOMIC DNA]</scope>
    <source>
        <strain evidence="2 3">LGCM 259</strain>
    </source>
</reference>
<organism evidence="2 3">
    <name type="scientific">Glutamicibacter creatinolyticus</name>
    <dbReference type="NCBI Taxonomy" id="162496"/>
    <lineage>
        <taxon>Bacteria</taxon>
        <taxon>Bacillati</taxon>
        <taxon>Actinomycetota</taxon>
        <taxon>Actinomycetes</taxon>
        <taxon>Micrococcales</taxon>
        <taxon>Micrococcaceae</taxon>
        <taxon>Glutamicibacter</taxon>
    </lineage>
</organism>
<evidence type="ECO:0000313" key="2">
    <source>
        <dbReference type="EMBL" id="QCY47813.1"/>
    </source>
</evidence>
<gene>
    <name evidence="2" type="ORF">GcLGCM259_2098</name>
</gene>
<keyword evidence="3" id="KW-1185">Reference proteome</keyword>
<proteinExistence type="predicted"/>
<dbReference type="Proteomes" id="UP000307000">
    <property type="component" value="Chromosome"/>
</dbReference>
<feature type="compositionally biased region" description="Polar residues" evidence="1">
    <location>
        <begin position="135"/>
        <end position="144"/>
    </location>
</feature>
<protein>
    <submittedName>
        <fullName evidence="2">Uncharacterized protein</fullName>
    </submittedName>
</protein>
<accession>A0A5B7WXI7</accession>